<accession>J0WZF4</accession>
<comment type="function">
    <text evidence="5">An accessory protein needed during the final step in the assembly of 30S ribosomal subunit, possibly for assembly of the head region. Essential for efficient processing of 16S rRNA. May be needed both before and after RbfA during the maturation of 16S rRNA. It has affinity for free ribosomal 30S subunits but not for 70S ribosomes.</text>
</comment>
<dbReference type="GO" id="GO:0042274">
    <property type="term" value="P:ribosomal small subunit biogenesis"/>
    <property type="evidence" value="ECO:0007669"/>
    <property type="project" value="UniProtKB-UniRule"/>
</dbReference>
<dbReference type="InterPro" id="IPR002676">
    <property type="entry name" value="RimM_N"/>
</dbReference>
<feature type="compositionally biased region" description="Polar residues" evidence="6">
    <location>
        <begin position="13"/>
        <end position="24"/>
    </location>
</feature>
<gene>
    <name evidence="5" type="primary">rimM</name>
    <name evidence="9" type="ORF">HMPREF9156_00981</name>
</gene>
<feature type="compositionally biased region" description="Low complexity" evidence="6">
    <location>
        <begin position="140"/>
        <end position="156"/>
    </location>
</feature>
<evidence type="ECO:0000313" key="10">
    <source>
        <dbReference type="Proteomes" id="UP000006415"/>
    </source>
</evidence>
<dbReference type="OrthoDB" id="5381335at2"/>
<dbReference type="STRING" id="857290.HMPREF9156_00981"/>
<dbReference type="PANTHER" id="PTHR33692:SF1">
    <property type="entry name" value="RIBOSOME MATURATION FACTOR RIMM"/>
    <property type="match status" value="1"/>
</dbReference>
<comment type="subunit">
    <text evidence="5">Binds ribosomal protein uS19.</text>
</comment>
<evidence type="ECO:0000259" key="8">
    <source>
        <dbReference type="Pfam" id="PF24986"/>
    </source>
</evidence>
<reference evidence="9 10" key="1">
    <citation type="submission" date="2012-01" db="EMBL/GenBank/DDBJ databases">
        <title>The Genome Sequence of Scardovia wiggsiae F0424.</title>
        <authorList>
            <consortium name="The Broad Institute Genome Sequencing Platform"/>
            <person name="Earl A."/>
            <person name="Ward D."/>
            <person name="Feldgarden M."/>
            <person name="Gevers D."/>
            <person name="Izard J."/>
            <person name="Ganesan A."/>
            <person name="Baranova O.V."/>
            <person name="Blanton J.M."/>
            <person name="Tanner A.C."/>
            <person name="Mathney J."/>
            <person name="Dewhirst F.E."/>
            <person name="Young S.K."/>
            <person name="Zeng Q."/>
            <person name="Gargeya S."/>
            <person name="Fitzgerald M."/>
            <person name="Haas B."/>
            <person name="Abouelleil A."/>
            <person name="Alvarado L."/>
            <person name="Arachchi H.M."/>
            <person name="Berlin A."/>
            <person name="Chapman S.B."/>
            <person name="Gearin G."/>
            <person name="Goldberg J."/>
            <person name="Griggs A."/>
            <person name="Gujja S."/>
            <person name="Hansen M."/>
            <person name="Heiman D."/>
            <person name="Howarth C."/>
            <person name="Larimer J."/>
            <person name="Lui A."/>
            <person name="MacDonald P.J.P."/>
            <person name="McCowen C."/>
            <person name="Montmayeur A."/>
            <person name="Murphy C."/>
            <person name="Neiman D."/>
            <person name="Pearson M."/>
            <person name="Priest M."/>
            <person name="Roberts A."/>
            <person name="Saif S."/>
            <person name="Shea T."/>
            <person name="Sisk P."/>
            <person name="Stolte C."/>
            <person name="Sykes S."/>
            <person name="Wortman J."/>
            <person name="Nusbaum C."/>
            <person name="Birren B."/>
        </authorList>
    </citation>
    <scope>NUCLEOTIDE SEQUENCE [LARGE SCALE GENOMIC DNA]</scope>
    <source>
        <strain evidence="9 10">F0424</strain>
    </source>
</reference>
<dbReference type="InterPro" id="IPR011961">
    <property type="entry name" value="RimM"/>
</dbReference>
<dbReference type="AlphaFoldDB" id="J0WZF4"/>
<keyword evidence="1 5" id="KW-0963">Cytoplasm</keyword>
<dbReference type="Pfam" id="PF24986">
    <property type="entry name" value="PRC_RimM"/>
    <property type="match status" value="1"/>
</dbReference>
<keyword evidence="4 5" id="KW-0143">Chaperone</keyword>
<dbReference type="Pfam" id="PF01782">
    <property type="entry name" value="RimM"/>
    <property type="match status" value="1"/>
</dbReference>
<dbReference type="GO" id="GO:0043022">
    <property type="term" value="F:ribosome binding"/>
    <property type="evidence" value="ECO:0007669"/>
    <property type="project" value="InterPro"/>
</dbReference>
<dbReference type="SUPFAM" id="SSF50346">
    <property type="entry name" value="PRC-barrel domain"/>
    <property type="match status" value="1"/>
</dbReference>
<evidence type="ECO:0000256" key="5">
    <source>
        <dbReference type="HAMAP-Rule" id="MF_00014"/>
    </source>
</evidence>
<feature type="domain" description="RimM N-terminal" evidence="7">
    <location>
        <begin position="33"/>
        <end position="111"/>
    </location>
</feature>
<keyword evidence="10" id="KW-1185">Reference proteome</keyword>
<sequence>MTNRTGQDKDNVLQHNGGSLRGSSLPTSGLLRVCRIGRAQGLKGEVNVQVFTDTPETRFAAGSVLADGSGKLYAVERSRTFKDRWIVKFADINDRNASEGLKGTVLFIKESAGKSTGTGSGSTLLPLNGAATDMPGVPLASDAPGASGRSPAAADSLPLSNTGSDPADEDGGDDKIGRDAGSDNDGWYPDELIGCEVLQVNDHAEALAADYDGVDAHTVGKIAGVSLNGPQTLIEAELNGDDAPEYKGKHVLIPFVEEIVPIVDPAEGYILIDPPEGLFDL</sequence>
<evidence type="ECO:0000256" key="2">
    <source>
        <dbReference type="ARBA" id="ARBA00022517"/>
    </source>
</evidence>
<feature type="compositionally biased region" description="Basic and acidic residues" evidence="6">
    <location>
        <begin position="1"/>
        <end position="12"/>
    </location>
</feature>
<dbReference type="Proteomes" id="UP000006415">
    <property type="component" value="Unassembled WGS sequence"/>
</dbReference>
<evidence type="ECO:0000256" key="1">
    <source>
        <dbReference type="ARBA" id="ARBA00022490"/>
    </source>
</evidence>
<feature type="domain" description="Ribosome maturation factor RimM PRC barrel" evidence="8">
    <location>
        <begin position="190"/>
        <end position="278"/>
    </location>
</feature>
<feature type="region of interest" description="Disordered" evidence="6">
    <location>
        <begin position="1"/>
        <end position="24"/>
    </location>
</feature>
<comment type="subcellular location">
    <subcellularLocation>
        <location evidence="5">Cytoplasm</location>
    </subcellularLocation>
</comment>
<comment type="domain">
    <text evidence="5">The PRC barrel domain binds ribosomal protein uS19.</text>
</comment>
<name>J0WZF4_9BIFI</name>
<dbReference type="SUPFAM" id="SSF50447">
    <property type="entry name" value="Translation proteins"/>
    <property type="match status" value="1"/>
</dbReference>
<evidence type="ECO:0000256" key="3">
    <source>
        <dbReference type="ARBA" id="ARBA00022552"/>
    </source>
</evidence>
<dbReference type="GO" id="GO:0005737">
    <property type="term" value="C:cytoplasm"/>
    <property type="evidence" value="ECO:0007669"/>
    <property type="project" value="UniProtKB-SubCell"/>
</dbReference>
<dbReference type="Gene3D" id="2.30.30.240">
    <property type="entry name" value="PRC-barrel domain"/>
    <property type="match status" value="1"/>
</dbReference>
<evidence type="ECO:0000259" key="7">
    <source>
        <dbReference type="Pfam" id="PF01782"/>
    </source>
</evidence>
<dbReference type="GO" id="GO:0005840">
    <property type="term" value="C:ribosome"/>
    <property type="evidence" value="ECO:0007669"/>
    <property type="project" value="InterPro"/>
</dbReference>
<dbReference type="InterPro" id="IPR011033">
    <property type="entry name" value="PRC_barrel-like_sf"/>
</dbReference>
<evidence type="ECO:0000256" key="4">
    <source>
        <dbReference type="ARBA" id="ARBA00023186"/>
    </source>
</evidence>
<dbReference type="eggNOG" id="COG0806">
    <property type="taxonomic scope" value="Bacteria"/>
</dbReference>
<evidence type="ECO:0000256" key="6">
    <source>
        <dbReference type="SAM" id="MobiDB-lite"/>
    </source>
</evidence>
<feature type="region of interest" description="Disordered" evidence="6">
    <location>
        <begin position="135"/>
        <end position="185"/>
    </location>
</feature>
<dbReference type="EMBL" id="AGZS01000006">
    <property type="protein sequence ID" value="EJD64486.1"/>
    <property type="molecule type" value="Genomic_DNA"/>
</dbReference>
<dbReference type="InterPro" id="IPR036976">
    <property type="entry name" value="RimM_N_sf"/>
</dbReference>
<dbReference type="Gene3D" id="2.40.30.60">
    <property type="entry name" value="RimM"/>
    <property type="match status" value="1"/>
</dbReference>
<evidence type="ECO:0000313" key="9">
    <source>
        <dbReference type="EMBL" id="EJD64486.1"/>
    </source>
</evidence>
<keyword evidence="2 5" id="KW-0690">Ribosome biogenesis</keyword>
<dbReference type="InterPro" id="IPR009000">
    <property type="entry name" value="Transl_B-barrel_sf"/>
</dbReference>
<comment type="caution">
    <text evidence="9">The sequence shown here is derived from an EMBL/GenBank/DDBJ whole genome shotgun (WGS) entry which is preliminary data.</text>
</comment>
<comment type="similarity">
    <text evidence="5">Belongs to the RimM family.</text>
</comment>
<dbReference type="HAMAP" id="MF_00014">
    <property type="entry name" value="Ribosome_mat_RimM"/>
    <property type="match status" value="1"/>
</dbReference>
<protein>
    <recommendedName>
        <fullName evidence="5">Ribosome maturation factor RimM</fullName>
    </recommendedName>
</protein>
<keyword evidence="3 5" id="KW-0698">rRNA processing</keyword>
<dbReference type="GO" id="GO:0006364">
    <property type="term" value="P:rRNA processing"/>
    <property type="evidence" value="ECO:0007669"/>
    <property type="project" value="UniProtKB-UniRule"/>
</dbReference>
<dbReference type="HOGENOM" id="CLU_077636_0_0_11"/>
<dbReference type="InterPro" id="IPR056792">
    <property type="entry name" value="PRC_RimM"/>
</dbReference>
<proteinExistence type="inferred from homology"/>
<dbReference type="PANTHER" id="PTHR33692">
    <property type="entry name" value="RIBOSOME MATURATION FACTOR RIMM"/>
    <property type="match status" value="1"/>
</dbReference>
<organism evidence="9 10">
    <name type="scientific">Scardovia wiggsiae F0424</name>
    <dbReference type="NCBI Taxonomy" id="857290"/>
    <lineage>
        <taxon>Bacteria</taxon>
        <taxon>Bacillati</taxon>
        <taxon>Actinomycetota</taxon>
        <taxon>Actinomycetes</taxon>
        <taxon>Bifidobacteriales</taxon>
        <taxon>Bifidobacteriaceae</taxon>
        <taxon>Scardovia</taxon>
    </lineage>
</organism>